<protein>
    <submittedName>
        <fullName evidence="1">EscT/YscT/HrcT family type III secretion system export apparatus protein</fullName>
    </submittedName>
</protein>
<comment type="caution">
    <text evidence="1">The sequence shown here is derived from an EMBL/GenBank/DDBJ whole genome shotgun (WGS) entry which is preliminary data.</text>
</comment>
<proteinExistence type="predicted"/>
<evidence type="ECO:0000313" key="2">
    <source>
        <dbReference type="Proteomes" id="UP000004277"/>
    </source>
</evidence>
<organism evidence="1 2">
    <name type="scientific">Imbroritus primus</name>
    <dbReference type="NCBI Taxonomy" id="3058603"/>
    <lineage>
        <taxon>Bacteria</taxon>
        <taxon>Pseudomonadati</taxon>
        <taxon>Pseudomonadota</taxon>
        <taxon>Betaproteobacteria</taxon>
        <taxon>Burkholderiales</taxon>
        <taxon>Burkholderiaceae</taxon>
        <taxon>Imbroritus</taxon>
    </lineage>
</organism>
<sequence>MGSVSVAEVKEWLTALAYLQPRIMAMFLLIPMFNRELIPGAVLPAIVLAVSLVALPLVQPQIAMAGTLSGMQHTALILKEVMVGFVLGFLVAIPFWALEAVGFLIDNQRGASISDTLNPLTASDTSPLGLLFNQVFIIYFLLSGGMNLMLGILYDSFRFWSVMTWTPGLHMDYATFFLGQLDRLVQLSVVLAAPVLILMFMAEVGLALVNRFAPQLQVFFLAMPIKSALAFFILVLYAGTLMEYVGDEIRGLGGLFDQISIIWQGAR</sequence>
<gene>
    <name evidence="1" type="ORF">MW7_014140</name>
</gene>
<dbReference type="Proteomes" id="UP000004277">
    <property type="component" value="Unassembled WGS sequence"/>
</dbReference>
<reference evidence="1" key="1">
    <citation type="submission" date="2019-05" db="EMBL/GenBank/DDBJ databases">
        <title>Revised genome assembly of Burkholderiaceae (previously Ralstonia) sp. PBA.</title>
        <authorList>
            <person name="Gan H.M."/>
        </authorList>
    </citation>
    <scope>NUCLEOTIDE SEQUENCE</scope>
    <source>
        <strain evidence="1">PBA</strain>
    </source>
</reference>
<evidence type="ECO:0000313" key="1">
    <source>
        <dbReference type="EMBL" id="TMS57097.1"/>
    </source>
</evidence>
<dbReference type="EMBL" id="AKCV02000025">
    <property type="protein sequence ID" value="TMS57097.1"/>
    <property type="molecule type" value="Genomic_DNA"/>
</dbReference>
<accession>A0ACD3SLQ3</accession>
<keyword evidence="2" id="KW-1185">Reference proteome</keyword>
<name>A0ACD3SLQ3_9BURK</name>